<keyword evidence="4" id="KW-0539">Nucleus</keyword>
<dbReference type="GO" id="GO:0006606">
    <property type="term" value="P:protein import into nucleus"/>
    <property type="evidence" value="ECO:0007669"/>
    <property type="project" value="TreeGrafter"/>
</dbReference>
<dbReference type="AlphaFoldDB" id="A0A167DTI4"/>
<evidence type="ECO:0000256" key="1">
    <source>
        <dbReference type="ARBA" id="ARBA00004123"/>
    </source>
</evidence>
<dbReference type="RefSeq" id="XP_018735753.1">
    <property type="nucleotide sequence ID" value="XM_018878451.1"/>
</dbReference>
<reference evidence="6 7" key="1">
    <citation type="submission" date="2016-02" db="EMBL/GenBank/DDBJ databases">
        <title>Complete genome sequence and transcriptome regulation of the pentose utilising yeast Sugiyamaella lignohabitans.</title>
        <authorList>
            <person name="Bellasio M."/>
            <person name="Peymann A."/>
            <person name="Valli M."/>
            <person name="Sipitzky M."/>
            <person name="Graf A."/>
            <person name="Sauer M."/>
            <person name="Marx H."/>
            <person name="Mattanovich D."/>
        </authorList>
    </citation>
    <scope>NUCLEOTIDE SEQUENCE [LARGE SCALE GENOMIC DNA]</scope>
    <source>
        <strain evidence="6 7">CBS 10342</strain>
    </source>
</reference>
<dbReference type="InterPro" id="IPR011989">
    <property type="entry name" value="ARM-like"/>
</dbReference>
<dbReference type="KEGG" id="slb:AWJ20_1560"/>
<dbReference type="InterPro" id="IPR056840">
    <property type="entry name" value="HEAT_IPO9_central"/>
</dbReference>
<dbReference type="Pfam" id="PF25018">
    <property type="entry name" value="HEAT_IPO9_c"/>
    <property type="match status" value="1"/>
</dbReference>
<keyword evidence="3" id="KW-0653">Protein transport</keyword>
<evidence type="ECO:0000313" key="6">
    <source>
        <dbReference type="EMBL" id="ANB13276.1"/>
    </source>
</evidence>
<accession>A0A167DTI4</accession>
<protein>
    <submittedName>
        <fullName evidence="6">Kap114p</fullName>
    </submittedName>
</protein>
<evidence type="ECO:0000256" key="4">
    <source>
        <dbReference type="ARBA" id="ARBA00023242"/>
    </source>
</evidence>
<dbReference type="EMBL" id="CP014501">
    <property type="protein sequence ID" value="ANB13276.1"/>
    <property type="molecule type" value="Genomic_DNA"/>
</dbReference>
<evidence type="ECO:0000256" key="2">
    <source>
        <dbReference type="ARBA" id="ARBA00022448"/>
    </source>
</evidence>
<dbReference type="PANTHER" id="PTHR10997">
    <property type="entry name" value="IMPORTIN-7, 8, 11"/>
    <property type="match status" value="1"/>
</dbReference>
<dbReference type="SUPFAM" id="SSF48371">
    <property type="entry name" value="ARM repeat"/>
    <property type="match status" value="1"/>
</dbReference>
<dbReference type="GeneID" id="30033376"/>
<dbReference type="OrthoDB" id="431626at2759"/>
<dbReference type="GO" id="GO:0005829">
    <property type="term" value="C:cytosol"/>
    <property type="evidence" value="ECO:0007669"/>
    <property type="project" value="TreeGrafter"/>
</dbReference>
<name>A0A167DTI4_9ASCO</name>
<feature type="domain" description="Importin N-terminal" evidence="5">
    <location>
        <begin position="26"/>
        <end position="104"/>
    </location>
</feature>
<organism evidence="6 7">
    <name type="scientific">Sugiyamaella lignohabitans</name>
    <dbReference type="NCBI Taxonomy" id="796027"/>
    <lineage>
        <taxon>Eukaryota</taxon>
        <taxon>Fungi</taxon>
        <taxon>Dikarya</taxon>
        <taxon>Ascomycota</taxon>
        <taxon>Saccharomycotina</taxon>
        <taxon>Dipodascomycetes</taxon>
        <taxon>Dipodascales</taxon>
        <taxon>Trichomonascaceae</taxon>
        <taxon>Sugiyamaella</taxon>
    </lineage>
</organism>
<evidence type="ECO:0000259" key="5">
    <source>
        <dbReference type="PROSITE" id="PS50166"/>
    </source>
</evidence>
<evidence type="ECO:0000313" key="7">
    <source>
        <dbReference type="Proteomes" id="UP000189580"/>
    </source>
</evidence>
<proteinExistence type="predicted"/>
<dbReference type="PROSITE" id="PS50166">
    <property type="entry name" value="IMPORTIN_B_NT"/>
    <property type="match status" value="1"/>
</dbReference>
<dbReference type="Proteomes" id="UP000189580">
    <property type="component" value="Chromosome a"/>
</dbReference>
<dbReference type="InterPro" id="IPR016024">
    <property type="entry name" value="ARM-type_fold"/>
</dbReference>
<dbReference type="GO" id="GO:0005635">
    <property type="term" value="C:nuclear envelope"/>
    <property type="evidence" value="ECO:0007669"/>
    <property type="project" value="TreeGrafter"/>
</dbReference>
<keyword evidence="2" id="KW-0813">Transport</keyword>
<gene>
    <name evidence="6" type="primary">KAP114</name>
    <name evidence="6" type="ORF">AWJ20_1560</name>
</gene>
<evidence type="ECO:0000256" key="3">
    <source>
        <dbReference type="ARBA" id="ARBA00022927"/>
    </source>
</evidence>
<dbReference type="InterPro" id="IPR001494">
    <property type="entry name" value="Importin-beta_N"/>
</dbReference>
<comment type="subcellular location">
    <subcellularLocation>
        <location evidence="1">Nucleus</location>
    </subcellularLocation>
</comment>
<dbReference type="PANTHER" id="PTHR10997:SF9">
    <property type="entry name" value="IMPORTIN-9"/>
    <property type="match status" value="1"/>
</dbReference>
<dbReference type="Gene3D" id="1.25.10.10">
    <property type="entry name" value="Leucine-rich Repeat Variant"/>
    <property type="match status" value="1"/>
</dbReference>
<dbReference type="GO" id="GO:0031267">
    <property type="term" value="F:small GTPase binding"/>
    <property type="evidence" value="ECO:0007669"/>
    <property type="project" value="InterPro"/>
</dbReference>
<sequence>MEINPSYIESLLIGVQSNDSDIRKSSESLIYSLSEKYVADVVTSLVSVALDNTRPVGLRQGAILMLKVIILRSWSIGFDQFVGPPISIDIKDHVRSEVLKLISDEEQKIRSVAALLVAKIASVDFPDEWPGLLNIVKSQLESSKNEIMDGRVSYALEGTLTVLNELLNDALSENDFFVHGPEILASLLGSLRLLIHGPADVRLWKLSALVVQCFTACIQFLLMAEDHQQEALDQAAKDIIHQWSKPFLDILYTSNYEGALDPIAASYDSPLSVAIMETKIEVISALRELESAFPSFMHRTKLPELFKSVWSDWISLANVWPHCTNLSETAGQAMTTLVMEQIEFLATCIGSNAEIRLEITNLHALTALASTAVTYASLTNETANVWDDDCNEFVTIERELSLDRNPRTEILPLVVAVKSPNLYSVLWHTRQEDNATQMESILYLLDGVIKEVSVSSQKIDSSFLASLVDALFIFQGPLPDAAINRLLKVRATILGSTISKNFGARIDNNTVRYRFLHNTLEALSDENATIKIAALISFNVFSKSFKDLDLIKSRQNEIFACIVSLTDEATGDTPAMLVEILLDAIRLDFQAAFETSASDILRLLFTLASKDTANIELTTEVQEMLEEITENATLSEESNHLYSKICAEAIPLLLTNITATVDGSFSPDLILSLDLLGSLVDRGPEVLPPAIVDATLQPIFRLIQISDDALILQSASTTFTYLVEHGFQQIARSETIGNGQSGTEAVLSVASKLLDPSWEDSAALASGRLVIAIINKYGVALGNLLPRLLDATVRRLIQAENLSLVESLVSVFCLLVLQSPQEVVDILASIQLSDENKSALDGVLTKWLSTFEYVRGYDEIRRNVVALQKLYMLNDSRVKAVLVDGDLEVVPKDVIITRSKAKNLKYSQISAQEKIVKLLIKELSTTPSAAEGVDLSRLKSVGNDDIGDDEDDGWEDDFTDSIVPASTLNSEDFTGQPPIRHLDTETYSIILDWFKQISNANEFQGIYHNLTDTEQGILKEQMQR</sequence>
<keyword evidence="7" id="KW-1185">Reference proteome</keyword>